<dbReference type="Gene3D" id="3.30.1490.10">
    <property type="match status" value="1"/>
</dbReference>
<evidence type="ECO:0000256" key="3">
    <source>
        <dbReference type="ARBA" id="ARBA00023274"/>
    </source>
</evidence>
<dbReference type="OrthoDB" id="409928at2759"/>
<evidence type="ECO:0000313" key="5">
    <source>
        <dbReference type="Proteomes" id="UP000279259"/>
    </source>
</evidence>
<name>A0A427YTL2_9TREE</name>
<dbReference type="GO" id="GO:0003735">
    <property type="term" value="F:structural constituent of ribosome"/>
    <property type="evidence" value="ECO:0007669"/>
    <property type="project" value="InterPro"/>
</dbReference>
<proteinExistence type="inferred from homology"/>
<dbReference type="Pfam" id="PF00410">
    <property type="entry name" value="Ribosomal_S8"/>
    <property type="match status" value="1"/>
</dbReference>
<evidence type="ECO:0000256" key="1">
    <source>
        <dbReference type="ARBA" id="ARBA00006471"/>
    </source>
</evidence>
<evidence type="ECO:0000256" key="2">
    <source>
        <dbReference type="ARBA" id="ARBA00022980"/>
    </source>
</evidence>
<comment type="caution">
    <text evidence="4">The sequence shown here is derived from an EMBL/GenBank/DDBJ whole genome shotgun (WGS) entry which is preliminary data.</text>
</comment>
<dbReference type="AlphaFoldDB" id="A0A427YTL2"/>
<accession>A0A427YTL2</accession>
<dbReference type="GO" id="GO:0005840">
    <property type="term" value="C:ribosome"/>
    <property type="evidence" value="ECO:0007669"/>
    <property type="project" value="UniProtKB-KW"/>
</dbReference>
<protein>
    <recommendedName>
        <fullName evidence="6">37S ribosomal protein S8, mitochondrial</fullName>
    </recommendedName>
</protein>
<evidence type="ECO:0000313" key="4">
    <source>
        <dbReference type="EMBL" id="RSH94345.1"/>
    </source>
</evidence>
<dbReference type="EMBL" id="RSCD01000002">
    <property type="protein sequence ID" value="RSH94345.1"/>
    <property type="molecule type" value="Genomic_DNA"/>
</dbReference>
<sequence length="163" mass="17577">MPQTLPANLCSHLINTSRASLARTSLPYTQSSLAITSLLLRHGFISSLTLGTPTHPSPVDFASLPPPARRLWVGLKHRNGQPVLRHMNLVSKPSVRIHVTRDELGRLLSGKRAKNVAGVGMGEVMIINVPKDAAAGRTGRDTYMEGWEAWRAGLGGEVVCRAG</sequence>
<dbReference type="InterPro" id="IPR035987">
    <property type="entry name" value="Ribosomal_uS8_sf"/>
</dbReference>
<dbReference type="GO" id="GO:1990904">
    <property type="term" value="C:ribonucleoprotein complex"/>
    <property type="evidence" value="ECO:0007669"/>
    <property type="project" value="UniProtKB-KW"/>
</dbReference>
<keyword evidence="2" id="KW-0689">Ribosomal protein</keyword>
<dbReference type="FunFam" id="3.30.1490.10:FF:000005">
    <property type="entry name" value="Mitochondrial 40S ribosomal protein S8"/>
    <property type="match status" value="1"/>
</dbReference>
<dbReference type="SUPFAM" id="SSF56047">
    <property type="entry name" value="Ribosomal protein S8"/>
    <property type="match status" value="1"/>
</dbReference>
<keyword evidence="3" id="KW-0687">Ribonucleoprotein</keyword>
<dbReference type="STRING" id="1890683.A0A427YTL2"/>
<dbReference type="GO" id="GO:0006412">
    <property type="term" value="P:translation"/>
    <property type="evidence" value="ECO:0007669"/>
    <property type="project" value="InterPro"/>
</dbReference>
<evidence type="ECO:0008006" key="6">
    <source>
        <dbReference type="Google" id="ProtNLM"/>
    </source>
</evidence>
<organism evidence="4 5">
    <name type="scientific">Saitozyma podzolica</name>
    <dbReference type="NCBI Taxonomy" id="1890683"/>
    <lineage>
        <taxon>Eukaryota</taxon>
        <taxon>Fungi</taxon>
        <taxon>Dikarya</taxon>
        <taxon>Basidiomycota</taxon>
        <taxon>Agaricomycotina</taxon>
        <taxon>Tremellomycetes</taxon>
        <taxon>Tremellales</taxon>
        <taxon>Trimorphomycetaceae</taxon>
        <taxon>Saitozyma</taxon>
    </lineage>
</organism>
<dbReference type="Gene3D" id="3.30.1370.30">
    <property type="match status" value="1"/>
</dbReference>
<reference evidence="4 5" key="1">
    <citation type="submission" date="2018-11" db="EMBL/GenBank/DDBJ databases">
        <title>Genome sequence of Saitozyma podzolica DSM 27192.</title>
        <authorList>
            <person name="Aliyu H."/>
            <person name="Gorte O."/>
            <person name="Ochsenreither K."/>
        </authorList>
    </citation>
    <scope>NUCLEOTIDE SEQUENCE [LARGE SCALE GENOMIC DNA]</scope>
    <source>
        <strain evidence="4 5">DSM 27192</strain>
    </source>
</reference>
<gene>
    <name evidence="4" type="ORF">EHS25_004148</name>
</gene>
<dbReference type="Proteomes" id="UP000279259">
    <property type="component" value="Unassembled WGS sequence"/>
</dbReference>
<comment type="similarity">
    <text evidence="1">Belongs to the universal ribosomal protein uS8 family.</text>
</comment>
<keyword evidence="5" id="KW-1185">Reference proteome</keyword>
<dbReference type="InterPro" id="IPR000630">
    <property type="entry name" value="Ribosomal_uS8"/>
</dbReference>